<dbReference type="Pfam" id="PF00535">
    <property type="entry name" value="Glycos_transf_2"/>
    <property type="match status" value="1"/>
</dbReference>
<dbReference type="PANTHER" id="PTHR22916:SF3">
    <property type="entry name" value="UDP-GLCNAC:BETAGAL BETA-1,3-N-ACETYLGLUCOSAMINYLTRANSFERASE-LIKE PROTEIN 1"/>
    <property type="match status" value="1"/>
</dbReference>
<organism evidence="2 3">
    <name type="scientific">Sulfurimonas hongkongensis</name>
    <dbReference type="NCBI Taxonomy" id="1172190"/>
    <lineage>
        <taxon>Bacteria</taxon>
        <taxon>Pseudomonadati</taxon>
        <taxon>Campylobacterota</taxon>
        <taxon>Epsilonproteobacteria</taxon>
        <taxon>Campylobacterales</taxon>
        <taxon>Sulfurimonadaceae</taxon>
        <taxon>Sulfurimonas</taxon>
    </lineage>
</organism>
<dbReference type="InterPro" id="IPR001173">
    <property type="entry name" value="Glyco_trans_2-like"/>
</dbReference>
<dbReference type="eggNOG" id="COG1216">
    <property type="taxonomic scope" value="Bacteria"/>
</dbReference>
<gene>
    <name evidence="2" type="ORF">M947_10510</name>
</gene>
<dbReference type="STRING" id="1172190.M947_10510"/>
<evidence type="ECO:0000313" key="2">
    <source>
        <dbReference type="EMBL" id="EQB34620.1"/>
    </source>
</evidence>
<dbReference type="Proteomes" id="UP000015520">
    <property type="component" value="Unassembled WGS sequence"/>
</dbReference>
<dbReference type="GO" id="GO:0016758">
    <property type="term" value="F:hexosyltransferase activity"/>
    <property type="evidence" value="ECO:0007669"/>
    <property type="project" value="UniProtKB-ARBA"/>
</dbReference>
<feature type="domain" description="Glycosyltransferase 2-like" evidence="1">
    <location>
        <begin position="4"/>
        <end position="159"/>
    </location>
</feature>
<dbReference type="OrthoDB" id="9786172at2"/>
<dbReference type="RefSeq" id="WP_021288340.1">
    <property type="nucleotide sequence ID" value="NZ_AUPZ01000015.1"/>
</dbReference>
<evidence type="ECO:0000313" key="3">
    <source>
        <dbReference type="Proteomes" id="UP000015520"/>
    </source>
</evidence>
<dbReference type="CDD" id="cd00761">
    <property type="entry name" value="Glyco_tranf_GTA_type"/>
    <property type="match status" value="1"/>
</dbReference>
<dbReference type="PATRIC" id="fig|1172190.3.peg.2028"/>
<dbReference type="SUPFAM" id="SSF53448">
    <property type="entry name" value="Nucleotide-diphospho-sugar transferases"/>
    <property type="match status" value="1"/>
</dbReference>
<protein>
    <recommendedName>
        <fullName evidence="1">Glycosyltransferase 2-like domain-containing protein</fullName>
    </recommendedName>
</protein>
<accession>T0J0S1</accession>
<evidence type="ECO:0000259" key="1">
    <source>
        <dbReference type="Pfam" id="PF00535"/>
    </source>
</evidence>
<comment type="caution">
    <text evidence="2">The sequence shown here is derived from an EMBL/GenBank/DDBJ whole genome shotgun (WGS) entry which is preliminary data.</text>
</comment>
<name>T0J0S1_9BACT</name>
<dbReference type="EMBL" id="AUPZ01000015">
    <property type="protein sequence ID" value="EQB34620.1"/>
    <property type="molecule type" value="Genomic_DNA"/>
</dbReference>
<dbReference type="Gene3D" id="3.90.550.10">
    <property type="entry name" value="Spore Coat Polysaccharide Biosynthesis Protein SpsA, Chain A"/>
    <property type="match status" value="1"/>
</dbReference>
<reference evidence="2 3" key="1">
    <citation type="submission" date="2013-07" db="EMBL/GenBank/DDBJ databases">
        <title>Sulfurimonas hongkongensis AST-10 Genome Sequencing.</title>
        <authorList>
            <person name="Cai L."/>
            <person name="Zhang T."/>
        </authorList>
    </citation>
    <scope>NUCLEOTIDE SEQUENCE [LARGE SCALE GENOMIC DNA]</scope>
    <source>
        <strain evidence="2 3">AST-10</strain>
    </source>
</reference>
<dbReference type="InterPro" id="IPR029044">
    <property type="entry name" value="Nucleotide-diphossugar_trans"/>
</dbReference>
<keyword evidence="3" id="KW-1185">Reference proteome</keyword>
<sequence length="277" mass="32168">MDISVVIPTYNRYKVLQRALASVYAQTYKPKEVIIIDDGSTDKTPQITKDFPNITYIYQKNAGVSSARNMGIKYVKYEWIAFLDSDDEWHKDKLKEQLNLHKKSNELLMSYTDEKWIRDAKEVKVAKKYAKVSQDIFASSLSHCIIAPSAALMHKSIFESIGFFDESLEVCEDYDLWLRVAIKHKIGLVDKKLITKYGGANDQLSMKFWGMDRFRVVALEKLLRESNQEEVTSTLYDKKEMIKSELLKKYTLLLKGAVKHDKIQDIKIYEKKISELV</sequence>
<dbReference type="AlphaFoldDB" id="T0J0S1"/>
<proteinExistence type="predicted"/>
<dbReference type="PANTHER" id="PTHR22916">
    <property type="entry name" value="GLYCOSYLTRANSFERASE"/>
    <property type="match status" value="1"/>
</dbReference>